<evidence type="ECO:0000259" key="13">
    <source>
        <dbReference type="PROSITE" id="PS50885"/>
    </source>
</evidence>
<dbReference type="SMART" id="SM00387">
    <property type="entry name" value="HATPase_c"/>
    <property type="match status" value="1"/>
</dbReference>
<gene>
    <name evidence="14" type="ORF">FNM00_00195</name>
</gene>
<accession>A0A554SQE0</accession>
<dbReference type="Gene3D" id="6.10.340.10">
    <property type="match status" value="1"/>
</dbReference>
<feature type="domain" description="Histidine kinase" evidence="12">
    <location>
        <begin position="251"/>
        <end position="462"/>
    </location>
</feature>
<evidence type="ECO:0000256" key="7">
    <source>
        <dbReference type="ARBA" id="ARBA00022777"/>
    </source>
</evidence>
<evidence type="ECO:0000313" key="15">
    <source>
        <dbReference type="Proteomes" id="UP000316988"/>
    </source>
</evidence>
<proteinExistence type="predicted"/>
<comment type="catalytic activity">
    <reaction evidence="1">
        <text>ATP + protein L-histidine = ADP + protein N-phospho-L-histidine.</text>
        <dbReference type="EC" id="2.7.13.3"/>
    </reaction>
</comment>
<dbReference type="PROSITE" id="PS50885">
    <property type="entry name" value="HAMP"/>
    <property type="match status" value="1"/>
</dbReference>
<dbReference type="InterPro" id="IPR005467">
    <property type="entry name" value="His_kinase_dom"/>
</dbReference>
<dbReference type="Pfam" id="PF02518">
    <property type="entry name" value="HATPase_c"/>
    <property type="match status" value="1"/>
</dbReference>
<dbReference type="PRINTS" id="PR00344">
    <property type="entry name" value="BCTRLSENSOR"/>
</dbReference>
<evidence type="ECO:0000256" key="5">
    <source>
        <dbReference type="ARBA" id="ARBA00022679"/>
    </source>
</evidence>
<feature type="domain" description="HAMP" evidence="13">
    <location>
        <begin position="189"/>
        <end position="243"/>
    </location>
</feature>
<dbReference type="CDD" id="cd00075">
    <property type="entry name" value="HATPase"/>
    <property type="match status" value="1"/>
</dbReference>
<dbReference type="AlphaFoldDB" id="A0A554SQE0"/>
<keyword evidence="15" id="KW-1185">Reference proteome</keyword>
<evidence type="ECO:0000256" key="11">
    <source>
        <dbReference type="SAM" id="Phobius"/>
    </source>
</evidence>
<evidence type="ECO:0000256" key="8">
    <source>
        <dbReference type="ARBA" id="ARBA00022989"/>
    </source>
</evidence>
<evidence type="ECO:0000256" key="9">
    <source>
        <dbReference type="ARBA" id="ARBA00023012"/>
    </source>
</evidence>
<dbReference type="Gene3D" id="1.10.287.130">
    <property type="match status" value="1"/>
</dbReference>
<keyword evidence="7 14" id="KW-0418">Kinase</keyword>
<feature type="transmembrane region" description="Helical" evidence="11">
    <location>
        <begin position="165"/>
        <end position="188"/>
    </location>
</feature>
<dbReference type="PROSITE" id="PS50109">
    <property type="entry name" value="HIS_KIN"/>
    <property type="match status" value="1"/>
</dbReference>
<dbReference type="OrthoDB" id="9786919at2"/>
<comment type="caution">
    <text evidence="14">The sequence shown here is derived from an EMBL/GenBank/DDBJ whole genome shotgun (WGS) entry which is preliminary data.</text>
</comment>
<dbReference type="Pfam" id="PF00512">
    <property type="entry name" value="HisKA"/>
    <property type="match status" value="1"/>
</dbReference>
<dbReference type="Pfam" id="PF00672">
    <property type="entry name" value="HAMP"/>
    <property type="match status" value="1"/>
</dbReference>
<dbReference type="EMBL" id="VLNT01000001">
    <property type="protein sequence ID" value="TSD68538.1"/>
    <property type="molecule type" value="Genomic_DNA"/>
</dbReference>
<evidence type="ECO:0000256" key="4">
    <source>
        <dbReference type="ARBA" id="ARBA00022553"/>
    </source>
</evidence>
<evidence type="ECO:0000256" key="1">
    <source>
        <dbReference type="ARBA" id="ARBA00000085"/>
    </source>
</evidence>
<dbReference type="InterPro" id="IPR003594">
    <property type="entry name" value="HATPase_dom"/>
</dbReference>
<dbReference type="Proteomes" id="UP000316988">
    <property type="component" value="Unassembled WGS sequence"/>
</dbReference>
<dbReference type="InterPro" id="IPR036890">
    <property type="entry name" value="HATPase_C_sf"/>
</dbReference>
<dbReference type="Gene3D" id="3.30.565.10">
    <property type="entry name" value="Histidine kinase-like ATPase, C-terminal domain"/>
    <property type="match status" value="1"/>
</dbReference>
<dbReference type="SUPFAM" id="SSF158472">
    <property type="entry name" value="HAMP domain-like"/>
    <property type="match status" value="1"/>
</dbReference>
<keyword evidence="10 11" id="KW-0472">Membrane</keyword>
<keyword evidence="5" id="KW-0808">Transferase</keyword>
<name>A0A554SQE0_9ACTN</name>
<evidence type="ECO:0000256" key="10">
    <source>
        <dbReference type="ARBA" id="ARBA00023136"/>
    </source>
</evidence>
<dbReference type="PANTHER" id="PTHR45436:SF5">
    <property type="entry name" value="SENSOR HISTIDINE KINASE TRCS"/>
    <property type="match status" value="1"/>
</dbReference>
<dbReference type="InterPro" id="IPR036097">
    <property type="entry name" value="HisK_dim/P_sf"/>
</dbReference>
<dbReference type="InterPro" id="IPR004358">
    <property type="entry name" value="Sig_transdc_His_kin-like_C"/>
</dbReference>
<dbReference type="CDD" id="cd00082">
    <property type="entry name" value="HisKA"/>
    <property type="match status" value="1"/>
</dbReference>
<feature type="transmembrane region" description="Helical" evidence="11">
    <location>
        <begin position="20"/>
        <end position="44"/>
    </location>
</feature>
<organism evidence="14 15">
    <name type="scientific">Aeromicrobium piscarium</name>
    <dbReference type="NCBI Taxonomy" id="2590901"/>
    <lineage>
        <taxon>Bacteria</taxon>
        <taxon>Bacillati</taxon>
        <taxon>Actinomycetota</taxon>
        <taxon>Actinomycetes</taxon>
        <taxon>Propionibacteriales</taxon>
        <taxon>Nocardioidaceae</taxon>
        <taxon>Aeromicrobium</taxon>
    </lineage>
</organism>
<dbReference type="SMART" id="SM00304">
    <property type="entry name" value="HAMP"/>
    <property type="match status" value="1"/>
</dbReference>
<evidence type="ECO:0000313" key="14">
    <source>
        <dbReference type="EMBL" id="TSD68538.1"/>
    </source>
</evidence>
<dbReference type="SUPFAM" id="SSF55874">
    <property type="entry name" value="ATPase domain of HSP90 chaperone/DNA topoisomerase II/histidine kinase"/>
    <property type="match status" value="1"/>
</dbReference>
<keyword evidence="8 11" id="KW-1133">Transmembrane helix</keyword>
<protein>
    <recommendedName>
        <fullName evidence="3">histidine kinase</fullName>
        <ecNumber evidence="3">2.7.13.3</ecNumber>
    </recommendedName>
</protein>
<sequence length="466" mass="49789">MDWLHDALSPVTSRISLAARVTILTTVAVALVLSVVSAVFYVTVRSEFIGSVDQTLVKRANDAVDAGVTASSLNSTNAGSVQQMLNAMGIRVVFVNGGDLLTQKVSSVPYGIPEQEVALGTRSQSARTVDAGGEPFRIVSIQTQPGQAFVLAQSMESTQRALDRLAVVLVLASAAGVAMSAMAGWAVASNGLRPVRRLTAATERIASTGEMEPIDVWGTRNDELARLTRSFNTMLRALGESQTRERQLIADAGHELRTPLTSLRTNIELLRQATSDPDRRLDAEAQGELMDDVRAQLDELTSLIGDLVELARDEPLHRDPEPLALDDIVEQSLTRVRLRAPGVTWDVALDDSQVVGESQSLERAVTNLLDNAAKWSPPDGTITVRLTEGVLSISDEGPGIAEEDLPHVFQRFYRSTAARSLPGSGLGLSIVQRAAERHGGRVEVASILGSGSTFTLHLPLAPSGGP</sequence>
<dbReference type="SMART" id="SM00388">
    <property type="entry name" value="HisKA"/>
    <property type="match status" value="1"/>
</dbReference>
<dbReference type="SUPFAM" id="SSF47384">
    <property type="entry name" value="Homodimeric domain of signal transducing histidine kinase"/>
    <property type="match status" value="1"/>
</dbReference>
<dbReference type="InterPro" id="IPR003661">
    <property type="entry name" value="HisK_dim/P_dom"/>
</dbReference>
<evidence type="ECO:0000259" key="12">
    <source>
        <dbReference type="PROSITE" id="PS50109"/>
    </source>
</evidence>
<reference evidence="14 15" key="1">
    <citation type="submission" date="2019-07" db="EMBL/GenBank/DDBJ databases">
        <authorList>
            <person name="Zhao L.H."/>
        </authorList>
    </citation>
    <scope>NUCLEOTIDE SEQUENCE [LARGE SCALE GENOMIC DNA]</scope>
    <source>
        <strain evidence="14 15">Co35</strain>
    </source>
</reference>
<keyword evidence="6 11" id="KW-0812">Transmembrane</keyword>
<dbReference type="GO" id="GO:0005886">
    <property type="term" value="C:plasma membrane"/>
    <property type="evidence" value="ECO:0007669"/>
    <property type="project" value="UniProtKB-SubCell"/>
</dbReference>
<dbReference type="InterPro" id="IPR003660">
    <property type="entry name" value="HAMP_dom"/>
</dbReference>
<dbReference type="InterPro" id="IPR050428">
    <property type="entry name" value="TCS_sensor_his_kinase"/>
</dbReference>
<dbReference type="PANTHER" id="PTHR45436">
    <property type="entry name" value="SENSOR HISTIDINE KINASE YKOH"/>
    <property type="match status" value="1"/>
</dbReference>
<evidence type="ECO:0000256" key="2">
    <source>
        <dbReference type="ARBA" id="ARBA00004236"/>
    </source>
</evidence>
<keyword evidence="4" id="KW-0597">Phosphoprotein</keyword>
<dbReference type="EC" id="2.7.13.3" evidence="3"/>
<dbReference type="GO" id="GO:0000155">
    <property type="term" value="F:phosphorelay sensor kinase activity"/>
    <property type="evidence" value="ECO:0007669"/>
    <property type="project" value="InterPro"/>
</dbReference>
<keyword evidence="9" id="KW-0902">Two-component regulatory system</keyword>
<comment type="subcellular location">
    <subcellularLocation>
        <location evidence="2">Cell membrane</location>
    </subcellularLocation>
</comment>
<evidence type="ECO:0000256" key="3">
    <source>
        <dbReference type="ARBA" id="ARBA00012438"/>
    </source>
</evidence>
<dbReference type="CDD" id="cd06225">
    <property type="entry name" value="HAMP"/>
    <property type="match status" value="1"/>
</dbReference>
<evidence type="ECO:0000256" key="6">
    <source>
        <dbReference type="ARBA" id="ARBA00022692"/>
    </source>
</evidence>